<sequence>MSKIKLWSDDEHKFIEKYYPKYGPKWVGKELGRSTGAVQKRAKHIGIKFLGVKLKYGEETLVKIVKSSKTFKDVCNQLGLRGAGGNFRTIKKYIEKYDIDTSHFVNDNTKGIVKYLKEIKYKTEDLLVENSSYNRGALKKRLYEEGYKERACEICGQGEEWNGKKMALILDHVNGVWNDNRIENLRIVCPNCNATLDTHCGKNKPLSVEEKQKPMIEASIKRRTVNRPPYEILIKEVEDYGYRGTGKKYGVSDTAIRKWIKFYKNFNK</sequence>
<dbReference type="GO" id="GO:0004519">
    <property type="term" value="F:endonuclease activity"/>
    <property type="evidence" value="ECO:0007669"/>
    <property type="project" value="InterPro"/>
</dbReference>
<protein>
    <submittedName>
        <fullName evidence="2">HNHc domain containing protein</fullName>
    </submittedName>
</protein>
<proteinExistence type="predicted"/>
<dbReference type="GO" id="GO:0003676">
    <property type="term" value="F:nucleic acid binding"/>
    <property type="evidence" value="ECO:0007669"/>
    <property type="project" value="InterPro"/>
</dbReference>
<reference evidence="2" key="1">
    <citation type="submission" date="2020-04" db="EMBL/GenBank/DDBJ databases">
        <authorList>
            <person name="Chiriac C."/>
            <person name="Salcher M."/>
            <person name="Ghai R."/>
            <person name="Kavagutti S V."/>
        </authorList>
    </citation>
    <scope>NUCLEOTIDE SEQUENCE</scope>
</reference>
<organism evidence="2">
    <name type="scientific">uncultured Caudovirales phage</name>
    <dbReference type="NCBI Taxonomy" id="2100421"/>
    <lineage>
        <taxon>Viruses</taxon>
        <taxon>Duplodnaviria</taxon>
        <taxon>Heunggongvirae</taxon>
        <taxon>Uroviricota</taxon>
        <taxon>Caudoviricetes</taxon>
        <taxon>Peduoviridae</taxon>
        <taxon>Maltschvirus</taxon>
        <taxon>Maltschvirus maltsch</taxon>
    </lineage>
</organism>
<evidence type="ECO:0000259" key="1">
    <source>
        <dbReference type="Pfam" id="PF01844"/>
    </source>
</evidence>
<feature type="domain" description="HNH" evidence="1">
    <location>
        <begin position="152"/>
        <end position="194"/>
    </location>
</feature>
<dbReference type="CDD" id="cd00085">
    <property type="entry name" value="HNHc"/>
    <property type="match status" value="1"/>
</dbReference>
<accession>A0A6J5L8Y8</accession>
<gene>
    <name evidence="2" type="ORF">UFOVP117_151</name>
</gene>
<evidence type="ECO:0000313" key="2">
    <source>
        <dbReference type="EMBL" id="CAB4129892.1"/>
    </source>
</evidence>
<dbReference type="EMBL" id="LR796235">
    <property type="protein sequence ID" value="CAB4129892.1"/>
    <property type="molecule type" value="Genomic_DNA"/>
</dbReference>
<dbReference type="Pfam" id="PF01844">
    <property type="entry name" value="HNH"/>
    <property type="match status" value="1"/>
</dbReference>
<dbReference type="InterPro" id="IPR002711">
    <property type="entry name" value="HNH"/>
</dbReference>
<dbReference type="InterPro" id="IPR003615">
    <property type="entry name" value="HNH_nuc"/>
</dbReference>
<dbReference type="GO" id="GO:0008270">
    <property type="term" value="F:zinc ion binding"/>
    <property type="evidence" value="ECO:0007669"/>
    <property type="project" value="InterPro"/>
</dbReference>
<name>A0A6J5L8Y8_9CAUD</name>